<dbReference type="Pfam" id="PF00528">
    <property type="entry name" value="BPD_transp_1"/>
    <property type="match status" value="1"/>
</dbReference>
<comment type="similarity">
    <text evidence="2 10">Belongs to the binding-protein-dependent transport system permease family. MalFG subfamily.</text>
</comment>
<dbReference type="PROSITE" id="PS50928">
    <property type="entry name" value="ABC_TM1"/>
    <property type="match status" value="1"/>
</dbReference>
<name>A0A0D5NMF4_9BACL</name>
<evidence type="ECO:0000256" key="4">
    <source>
        <dbReference type="ARBA" id="ARBA00022475"/>
    </source>
</evidence>
<evidence type="ECO:0000259" key="11">
    <source>
        <dbReference type="PROSITE" id="PS50928"/>
    </source>
</evidence>
<dbReference type="STRING" id="1126833.VN24_18300"/>
<feature type="domain" description="ABC transmembrane type-1" evidence="11">
    <location>
        <begin position="218"/>
        <end position="435"/>
    </location>
</feature>
<dbReference type="KEGG" id="pbj:VN24_18300"/>
<dbReference type="RefSeq" id="WP_045671580.1">
    <property type="nucleotide sequence ID" value="NZ_CP011058.1"/>
</dbReference>
<gene>
    <name evidence="12" type="ORF">VN24_18300</name>
</gene>
<keyword evidence="5 10" id="KW-0762">Sugar transport</keyword>
<feature type="transmembrane region" description="Helical" evidence="9">
    <location>
        <begin position="307"/>
        <end position="332"/>
    </location>
</feature>
<evidence type="ECO:0000313" key="13">
    <source>
        <dbReference type="Proteomes" id="UP000032633"/>
    </source>
</evidence>
<dbReference type="PATRIC" id="fig|1126833.4.peg.4029"/>
<keyword evidence="13" id="KW-1185">Reference proteome</keyword>
<evidence type="ECO:0000256" key="7">
    <source>
        <dbReference type="ARBA" id="ARBA00022989"/>
    </source>
</evidence>
<dbReference type="SUPFAM" id="SSF160964">
    <property type="entry name" value="MalF N-terminal region-like"/>
    <property type="match status" value="1"/>
</dbReference>
<dbReference type="InterPro" id="IPR035906">
    <property type="entry name" value="MetI-like_sf"/>
</dbReference>
<feature type="transmembrane region" description="Helical" evidence="9">
    <location>
        <begin position="45"/>
        <end position="63"/>
    </location>
</feature>
<accession>A0A0D5NMF4</accession>
<evidence type="ECO:0000256" key="10">
    <source>
        <dbReference type="RuleBase" id="RU367050"/>
    </source>
</evidence>
<keyword evidence="7 9" id="KW-1133">Transmembrane helix</keyword>
<evidence type="ECO:0000256" key="5">
    <source>
        <dbReference type="ARBA" id="ARBA00022597"/>
    </source>
</evidence>
<organism evidence="12 13">
    <name type="scientific">Paenibacillus beijingensis</name>
    <dbReference type="NCBI Taxonomy" id="1126833"/>
    <lineage>
        <taxon>Bacteria</taxon>
        <taxon>Bacillati</taxon>
        <taxon>Bacillota</taxon>
        <taxon>Bacilli</taxon>
        <taxon>Bacillales</taxon>
        <taxon>Paenibacillaceae</taxon>
        <taxon>Paenibacillus</taxon>
    </lineage>
</organism>
<dbReference type="Gene3D" id="1.10.3720.10">
    <property type="entry name" value="MetI-like"/>
    <property type="match status" value="1"/>
</dbReference>
<dbReference type="SUPFAM" id="SSF161098">
    <property type="entry name" value="MetI-like"/>
    <property type="match status" value="1"/>
</dbReference>
<dbReference type="HOGENOM" id="CLU_016047_0_3_9"/>
<evidence type="ECO:0000256" key="6">
    <source>
        <dbReference type="ARBA" id="ARBA00022692"/>
    </source>
</evidence>
<dbReference type="CDD" id="cd06261">
    <property type="entry name" value="TM_PBP2"/>
    <property type="match status" value="1"/>
</dbReference>
<evidence type="ECO:0000256" key="9">
    <source>
        <dbReference type="RuleBase" id="RU363032"/>
    </source>
</evidence>
<feature type="transmembrane region" description="Helical" evidence="9">
    <location>
        <begin position="417"/>
        <end position="437"/>
    </location>
</feature>
<dbReference type="InterPro" id="IPR000515">
    <property type="entry name" value="MetI-like"/>
</dbReference>
<dbReference type="GO" id="GO:0015423">
    <property type="term" value="F:ABC-type maltose transporter activity"/>
    <property type="evidence" value="ECO:0007669"/>
    <property type="project" value="TreeGrafter"/>
</dbReference>
<keyword evidence="6 9" id="KW-0812">Transmembrane</keyword>
<evidence type="ECO:0000256" key="2">
    <source>
        <dbReference type="ARBA" id="ARBA00009047"/>
    </source>
</evidence>
<feature type="transmembrane region" description="Helical" evidence="9">
    <location>
        <begin position="96"/>
        <end position="118"/>
    </location>
</feature>
<sequence length="451" mass="51432">MYEHRKELEGLYQQHKAIEHRKIAAVLSVLLMGLGQLYNRQFGKGIVLLLFSCLGIYTAITRLPHAVWGVVTLGEKERHLEKVGKIYKQVMGDHSIFLLVEGLITVLVVFVFVWMYVLNVKDAYRTGKVREEGGTTNTFSQSLKYIADYRFPQIAISIPMLGILFFTIMPIIFMILLAFTNYTINNQPPAHLINWHGFKTFKDIFAIKSWSHTLYAVALWTFVWALLTTLTSFIGGFAVALVVQRKEVRFKSFWRTLFILPYAIPAFVSTLILKNIFNGQFGPINQYLKMLGLPAVSWLSDPTIAKVTLIIVNFWLSFPVMMLMIIGILTTIPSDMYEAADIDGANGFQKLRLITYPAVMFSMAPLLVMQFVGNINNFNLIFLLTGGKPGNSEFRFAGHTDIMITWIYKLTVDQGQFNFASVIGIFIFIILSFFAIWSIRNTKAFKEEEVK</sequence>
<comment type="subcellular location">
    <subcellularLocation>
        <location evidence="1 9">Cell membrane</location>
        <topology evidence="1 9">Multi-pass membrane protein</topology>
    </subcellularLocation>
</comment>
<feature type="transmembrane region" description="Helical" evidence="9">
    <location>
        <begin position="353"/>
        <end position="373"/>
    </location>
</feature>
<evidence type="ECO:0000313" key="12">
    <source>
        <dbReference type="EMBL" id="AJY76152.1"/>
    </source>
</evidence>
<dbReference type="OrthoDB" id="9778687at2"/>
<reference evidence="12 13" key="1">
    <citation type="journal article" date="2015" name="J. Biotechnol.">
        <title>Complete genome sequence of Paenibacillus beijingensis 7188(T) (=DSM 24997(T)), a novel rhizobacterium from jujube garden soil.</title>
        <authorList>
            <person name="Kwak Y."/>
            <person name="Shin J.H."/>
        </authorList>
    </citation>
    <scope>NUCLEOTIDE SEQUENCE [LARGE SCALE GENOMIC DNA]</scope>
    <source>
        <strain evidence="12 13">DSM 24997</strain>
    </source>
</reference>
<dbReference type="PANTHER" id="PTHR47314">
    <property type="entry name" value="MALTOSE/MALTODEXTRIN TRANSPORT SYSTEM PERMEASE PROTEIN MALF"/>
    <property type="match status" value="1"/>
</dbReference>
<keyword evidence="8 9" id="KW-0472">Membrane</keyword>
<dbReference type="EMBL" id="CP011058">
    <property type="protein sequence ID" value="AJY76152.1"/>
    <property type="molecule type" value="Genomic_DNA"/>
</dbReference>
<dbReference type="GO" id="GO:0042956">
    <property type="term" value="P:maltodextrin transmembrane transport"/>
    <property type="evidence" value="ECO:0007669"/>
    <property type="project" value="TreeGrafter"/>
</dbReference>
<protein>
    <recommendedName>
        <fullName evidence="10">Maltose/maltodextrin transport system permease protein</fullName>
    </recommendedName>
</protein>
<evidence type="ECO:0000256" key="1">
    <source>
        <dbReference type="ARBA" id="ARBA00004651"/>
    </source>
</evidence>
<evidence type="ECO:0000256" key="8">
    <source>
        <dbReference type="ARBA" id="ARBA00023136"/>
    </source>
</evidence>
<feature type="transmembrane region" description="Helical" evidence="9">
    <location>
        <begin position="154"/>
        <end position="179"/>
    </location>
</feature>
<dbReference type="GO" id="GO:1990060">
    <property type="term" value="C:maltose transport complex"/>
    <property type="evidence" value="ECO:0007669"/>
    <property type="project" value="TreeGrafter"/>
</dbReference>
<dbReference type="PANTHER" id="PTHR47314:SF1">
    <property type="entry name" value="MALTOSE_MALTODEXTRIN TRANSPORT SYSTEM PERMEASE PROTEIN MALF"/>
    <property type="match status" value="1"/>
</dbReference>
<keyword evidence="4 10" id="KW-1003">Cell membrane</keyword>
<feature type="transmembrane region" description="Helical" evidence="9">
    <location>
        <begin position="217"/>
        <end position="241"/>
    </location>
</feature>
<feature type="transmembrane region" description="Helical" evidence="9">
    <location>
        <begin position="253"/>
        <end position="273"/>
    </location>
</feature>
<dbReference type="AlphaFoldDB" id="A0A0D5NMF4"/>
<dbReference type="Proteomes" id="UP000032633">
    <property type="component" value="Chromosome"/>
</dbReference>
<evidence type="ECO:0000256" key="3">
    <source>
        <dbReference type="ARBA" id="ARBA00022448"/>
    </source>
</evidence>
<reference evidence="13" key="2">
    <citation type="submission" date="2015-03" db="EMBL/GenBank/DDBJ databases">
        <title>Genome sequence of Paenibacillus beijingensis strain DSM 24997T.</title>
        <authorList>
            <person name="Kwak Y."/>
            <person name="Shin J.-H."/>
        </authorList>
    </citation>
    <scope>NUCLEOTIDE SEQUENCE [LARGE SCALE GENOMIC DNA]</scope>
    <source>
        <strain evidence="13">DSM 24997</strain>
    </source>
</reference>
<comment type="function">
    <text evidence="10">Part of the ABC transporter complex MalEFGK involved in maltose/maltodextrin import. Probably responsible for the translocation of the substrate across the membrane.</text>
</comment>
<keyword evidence="3 9" id="KW-0813">Transport</keyword>
<proteinExistence type="inferred from homology"/>